<keyword evidence="5" id="KW-0325">Glycoprotein</keyword>
<evidence type="ECO:0000256" key="6">
    <source>
        <dbReference type="SAM" id="SignalP"/>
    </source>
</evidence>
<accession>A0A816NYU1</accession>
<proteinExistence type="inferred from homology"/>
<evidence type="ECO:0000256" key="3">
    <source>
        <dbReference type="ARBA" id="ARBA00022525"/>
    </source>
</evidence>
<reference evidence="7" key="1">
    <citation type="submission" date="2021-02" db="EMBL/GenBank/DDBJ databases">
        <authorList>
            <person name="Nowell W R."/>
        </authorList>
    </citation>
    <scope>NUCLEOTIDE SEQUENCE</scope>
</reference>
<feature type="chain" id="PRO_5032426054" evidence="6">
    <location>
        <begin position="21"/>
        <end position="349"/>
    </location>
</feature>
<dbReference type="EMBL" id="CAJNRG010001935">
    <property type="protein sequence ID" value="CAF2041621.1"/>
    <property type="molecule type" value="Genomic_DNA"/>
</dbReference>
<gene>
    <name evidence="7" type="ORF">XDN619_LOCUS6810</name>
</gene>
<organism evidence="7 8">
    <name type="scientific">Rotaria magnacalcarata</name>
    <dbReference type="NCBI Taxonomy" id="392030"/>
    <lineage>
        <taxon>Eukaryota</taxon>
        <taxon>Metazoa</taxon>
        <taxon>Spiralia</taxon>
        <taxon>Gnathifera</taxon>
        <taxon>Rotifera</taxon>
        <taxon>Eurotatoria</taxon>
        <taxon>Bdelloidea</taxon>
        <taxon>Philodinida</taxon>
        <taxon>Philodinidae</taxon>
        <taxon>Rotaria</taxon>
    </lineage>
</organism>
<comment type="caution">
    <text evidence="7">The sequence shown here is derived from an EMBL/GenBank/DDBJ whole genome shotgun (WGS) entry which is preliminary data.</text>
</comment>
<evidence type="ECO:0000256" key="1">
    <source>
        <dbReference type="ARBA" id="ARBA00004613"/>
    </source>
</evidence>
<dbReference type="PANTHER" id="PTHR18820">
    <property type="entry name" value="LEG1"/>
    <property type="match status" value="1"/>
</dbReference>
<feature type="signal peptide" evidence="6">
    <location>
        <begin position="1"/>
        <end position="20"/>
    </location>
</feature>
<sequence length="349" mass="40060">MTLMLVLLIKLFILTRIVIANSNNEKRFPPLWDEAPSSISDYPIGVDFETRIIDPWLYLHRLGMYKILIDTTTPLMPFCSSNETNILFGLPSQFGWQFTSNRLFSNGTQNISTDSWWGSANYYLSVIPFIAAADAGVINQGSFRILQRENFCTNFDECSRQVPDAMRKWKSIFTNLLISSFCSHEKYDARIIDKCYLAPLWSAHMASLDGGLPLIESKISLLPSHMEQRFGLSWANLVQFIALSRLDTNLPLTNKYQAAYLPFRMLRDEDKPPHCSDLPDTVNRALQFLFLVHADWWSPLVKIWKKVTCNFEARQASQHVLETVVQSIPEAASFFIEATFDAVRFKCDE</sequence>
<dbReference type="InterPro" id="IPR008499">
    <property type="entry name" value="Leg1"/>
</dbReference>
<comment type="similarity">
    <text evidence="2">Belongs to the LEG1 family.</text>
</comment>
<protein>
    <submittedName>
        <fullName evidence="7">Uncharacterized protein</fullName>
    </submittedName>
</protein>
<dbReference type="PANTHER" id="PTHR18820:SF1">
    <property type="entry name" value="PROTEIN LEG1 HOMOLOG"/>
    <property type="match status" value="1"/>
</dbReference>
<comment type="subcellular location">
    <subcellularLocation>
        <location evidence="1">Secreted</location>
    </subcellularLocation>
</comment>
<dbReference type="Pfam" id="PF05612">
    <property type="entry name" value="Leg1"/>
    <property type="match status" value="1"/>
</dbReference>
<evidence type="ECO:0000256" key="5">
    <source>
        <dbReference type="ARBA" id="ARBA00023180"/>
    </source>
</evidence>
<dbReference type="Proteomes" id="UP000663887">
    <property type="component" value="Unassembled WGS sequence"/>
</dbReference>
<evidence type="ECO:0000256" key="2">
    <source>
        <dbReference type="ARBA" id="ARBA00009122"/>
    </source>
</evidence>
<evidence type="ECO:0000256" key="4">
    <source>
        <dbReference type="ARBA" id="ARBA00022729"/>
    </source>
</evidence>
<keyword evidence="3" id="KW-0964">Secreted</keyword>
<evidence type="ECO:0000313" key="7">
    <source>
        <dbReference type="EMBL" id="CAF2041621.1"/>
    </source>
</evidence>
<evidence type="ECO:0000313" key="8">
    <source>
        <dbReference type="Proteomes" id="UP000663887"/>
    </source>
</evidence>
<dbReference type="GO" id="GO:0005615">
    <property type="term" value="C:extracellular space"/>
    <property type="evidence" value="ECO:0007669"/>
    <property type="project" value="TreeGrafter"/>
</dbReference>
<dbReference type="AlphaFoldDB" id="A0A816NYU1"/>
<keyword evidence="4 6" id="KW-0732">Signal</keyword>
<name>A0A816NYU1_9BILA</name>